<protein>
    <recommendedName>
        <fullName evidence="11 12">Diaminopimelate decarboxylase</fullName>
        <shortName evidence="12">DAP decarboxylase</shortName>
        <shortName evidence="12">DAPDC</shortName>
        <ecNumber evidence="10 12">4.1.1.20</ecNumber>
    </recommendedName>
</protein>
<evidence type="ECO:0000259" key="16">
    <source>
        <dbReference type="Pfam" id="PF02784"/>
    </source>
</evidence>
<dbReference type="GO" id="GO:0030170">
    <property type="term" value="F:pyridoxal phosphate binding"/>
    <property type="evidence" value="ECO:0007669"/>
    <property type="project" value="UniProtKB-UniRule"/>
</dbReference>
<dbReference type="InterPro" id="IPR002986">
    <property type="entry name" value="DAP_deCOOHase_LysA"/>
</dbReference>
<dbReference type="PANTHER" id="PTHR43727:SF2">
    <property type="entry name" value="GROUP IV DECARBOXYLASE"/>
    <property type="match status" value="1"/>
</dbReference>
<comment type="pathway">
    <text evidence="8 12 14">Amino-acid biosynthesis; L-lysine biosynthesis via DAP pathway; L-lysine from DL-2,6-diaminopimelate: step 1/1.</text>
</comment>
<keyword evidence="4 12" id="KW-0663">Pyridoxal phosphate</keyword>
<keyword evidence="2 12" id="KW-0028">Amino-acid biosynthesis</keyword>
<evidence type="ECO:0000256" key="14">
    <source>
        <dbReference type="RuleBase" id="RU003738"/>
    </source>
</evidence>
<feature type="binding site" evidence="12">
    <location>
        <position position="386"/>
    </location>
    <ligand>
        <name>substrate</name>
    </ligand>
</feature>
<dbReference type="UniPathway" id="UPA00034">
    <property type="reaction ID" value="UER00027"/>
</dbReference>
<feature type="binding site" evidence="12">
    <location>
        <position position="252"/>
    </location>
    <ligand>
        <name>pyridoxal 5'-phosphate</name>
        <dbReference type="ChEBI" id="CHEBI:597326"/>
    </ligand>
</feature>
<dbReference type="PRINTS" id="PR01181">
    <property type="entry name" value="DAPDCRBXLASE"/>
</dbReference>
<dbReference type="PANTHER" id="PTHR43727">
    <property type="entry name" value="DIAMINOPIMELATE DECARBOXYLASE"/>
    <property type="match status" value="1"/>
</dbReference>
<feature type="binding site" evidence="12">
    <location>
        <position position="332"/>
    </location>
    <ligand>
        <name>substrate</name>
    </ligand>
</feature>
<dbReference type="PRINTS" id="PR01179">
    <property type="entry name" value="ODADCRBXLASE"/>
</dbReference>
<dbReference type="EC" id="4.1.1.20" evidence="10 12"/>
<proteinExistence type="inferred from homology"/>
<dbReference type="HAMAP" id="MF_02120">
    <property type="entry name" value="LysA"/>
    <property type="match status" value="1"/>
</dbReference>
<keyword evidence="3 12" id="KW-0210">Decarboxylase</keyword>
<dbReference type="InterPro" id="IPR022643">
    <property type="entry name" value="De-COase2_C"/>
</dbReference>
<dbReference type="RefSeq" id="WP_088446588.1">
    <property type="nucleotide sequence ID" value="NZ_CP020917.1"/>
</dbReference>
<evidence type="ECO:0000256" key="8">
    <source>
        <dbReference type="ARBA" id="ARBA00060643"/>
    </source>
</evidence>
<gene>
    <name evidence="12 17" type="primary">lysA</name>
    <name evidence="17" type="ORF">FOC81_28780</name>
</gene>
<evidence type="ECO:0000256" key="6">
    <source>
        <dbReference type="ARBA" id="ARBA00023239"/>
    </source>
</evidence>
<keyword evidence="6 12" id="KW-0456">Lyase</keyword>
<evidence type="ECO:0000256" key="2">
    <source>
        <dbReference type="ARBA" id="ARBA00022605"/>
    </source>
</evidence>
<feature type="binding site" evidence="12">
    <location>
        <position position="359"/>
    </location>
    <ligand>
        <name>substrate</name>
    </ligand>
</feature>
<organism evidence="17 18">
    <name type="scientific">Achromobacter denitrificans</name>
    <name type="common">Alcaligenes denitrificans</name>
    <dbReference type="NCBI Taxonomy" id="32002"/>
    <lineage>
        <taxon>Bacteria</taxon>
        <taxon>Pseudomonadati</taxon>
        <taxon>Pseudomonadota</taxon>
        <taxon>Betaproteobacteria</taxon>
        <taxon>Burkholderiales</taxon>
        <taxon>Alcaligenaceae</taxon>
        <taxon>Achromobacter</taxon>
    </lineage>
</organism>
<dbReference type="GO" id="GO:0008836">
    <property type="term" value="F:diaminopimelate decarboxylase activity"/>
    <property type="evidence" value="ECO:0007669"/>
    <property type="project" value="UniProtKB-UniRule"/>
</dbReference>
<dbReference type="Pfam" id="PF02784">
    <property type="entry name" value="Orn_Arg_deC_N"/>
    <property type="match status" value="1"/>
</dbReference>
<evidence type="ECO:0000256" key="11">
    <source>
        <dbReference type="ARBA" id="ARBA00074972"/>
    </source>
</evidence>
<dbReference type="OrthoDB" id="9802241at2"/>
<evidence type="ECO:0000256" key="9">
    <source>
        <dbReference type="ARBA" id="ARBA00060983"/>
    </source>
</evidence>
<evidence type="ECO:0000256" key="12">
    <source>
        <dbReference type="HAMAP-Rule" id="MF_02120"/>
    </source>
</evidence>
<evidence type="ECO:0000256" key="3">
    <source>
        <dbReference type="ARBA" id="ARBA00022793"/>
    </source>
</evidence>
<dbReference type="InterPro" id="IPR009006">
    <property type="entry name" value="Ala_racemase/Decarboxylase_C"/>
</dbReference>
<dbReference type="InterPro" id="IPR029066">
    <property type="entry name" value="PLP-binding_barrel"/>
</dbReference>
<comment type="function">
    <text evidence="12">Specifically catalyzes the decarboxylation of meso-diaminopimelate (meso-DAP) to L-lysine.</text>
</comment>
<dbReference type="CDD" id="cd06828">
    <property type="entry name" value="PLPDE_III_DapDC"/>
    <property type="match status" value="1"/>
</dbReference>
<keyword evidence="5 12" id="KW-0457">Lysine biosynthesis</keyword>
<dbReference type="Gene3D" id="2.40.37.10">
    <property type="entry name" value="Lyase, Ornithine Decarboxylase, Chain A, domain 1"/>
    <property type="match status" value="1"/>
</dbReference>
<dbReference type="EMBL" id="CP054569">
    <property type="protein sequence ID" value="QKQ50491.1"/>
    <property type="molecule type" value="Genomic_DNA"/>
</dbReference>
<dbReference type="InterPro" id="IPR000183">
    <property type="entry name" value="Orn/DAP/Arg_de-COase"/>
</dbReference>
<feature type="binding site" evidence="12">
    <location>
        <position position="386"/>
    </location>
    <ligand>
        <name>pyridoxal 5'-phosphate</name>
        <dbReference type="ChEBI" id="CHEBI:597326"/>
    </ligand>
</feature>
<dbReference type="FunFam" id="3.20.20.10:FF:000003">
    <property type="entry name" value="Diaminopimelate decarboxylase"/>
    <property type="match status" value="1"/>
</dbReference>
<evidence type="ECO:0000256" key="4">
    <source>
        <dbReference type="ARBA" id="ARBA00022898"/>
    </source>
</evidence>
<sequence>MTSRFPAQPELAGHPYFQFRNNVLYAEDVPLDHLAERLGTPLYVYSRAALKAAWESYRSAVGQRPVLVCYGMKANSNLAVLKEFARLGAGFDIVSGGELKRALAAGADPSRIVFSGVGKQAWEMRDALAAKVKCFNVESEAELHRLSEVAQHMGTRAPVSLRVNPDVDAQTHPYISTGLKENKFGIAIESALDVYRVAQSLPALDIVGLDCHIGSQLTDISPYFDALEKLLDLVDKLAEAGIRLNHLDLGGGLGIRYTDETPPSPKALLDPVFERLQARGLGHLHLVLEPGRSLVGNAGVLLTTVQYLKHAEARNFAIVDAAMNDLLRPALYEAFHGVRPVHPRAGAETVYDIVGPVCESADWLAKQRMLAIEQGDLLAVESAGAYSMAMASNYNARPRPAEVMVDGDKYYVVRRRETLDDLLKGESTLP</sequence>
<evidence type="ECO:0000256" key="13">
    <source>
        <dbReference type="PIRSR" id="PIRSR600183-50"/>
    </source>
</evidence>
<feature type="modified residue" description="N6-(pyridoxal phosphate)lysine" evidence="12 13">
    <location>
        <position position="73"/>
    </location>
</feature>
<dbReference type="NCBIfam" id="TIGR01048">
    <property type="entry name" value="lysA"/>
    <property type="match status" value="1"/>
</dbReference>
<accession>A0A6N0JTG4</accession>
<dbReference type="SUPFAM" id="SSF51419">
    <property type="entry name" value="PLP-binding barrel"/>
    <property type="match status" value="1"/>
</dbReference>
<dbReference type="Proteomes" id="UP000509782">
    <property type="component" value="Chromosome"/>
</dbReference>
<evidence type="ECO:0000256" key="1">
    <source>
        <dbReference type="ARBA" id="ARBA00001933"/>
    </source>
</evidence>
<dbReference type="InterPro" id="IPR022644">
    <property type="entry name" value="De-COase2_N"/>
</dbReference>
<evidence type="ECO:0000256" key="5">
    <source>
        <dbReference type="ARBA" id="ARBA00023154"/>
    </source>
</evidence>
<comment type="catalytic activity">
    <reaction evidence="7 12 14">
        <text>meso-2,6-diaminopimelate + H(+) = L-lysine + CO2</text>
        <dbReference type="Rhea" id="RHEA:15101"/>
        <dbReference type="ChEBI" id="CHEBI:15378"/>
        <dbReference type="ChEBI" id="CHEBI:16526"/>
        <dbReference type="ChEBI" id="CHEBI:32551"/>
        <dbReference type="ChEBI" id="CHEBI:57791"/>
        <dbReference type="EC" id="4.1.1.20"/>
    </reaction>
</comment>
<evidence type="ECO:0000259" key="15">
    <source>
        <dbReference type="Pfam" id="PF00278"/>
    </source>
</evidence>
<dbReference type="Gene3D" id="3.20.20.10">
    <property type="entry name" value="Alanine racemase"/>
    <property type="match status" value="1"/>
</dbReference>
<comment type="subunit">
    <text evidence="12">Homodimer.</text>
</comment>
<evidence type="ECO:0000313" key="18">
    <source>
        <dbReference type="Proteomes" id="UP000509782"/>
    </source>
</evidence>
<dbReference type="InterPro" id="IPR022657">
    <property type="entry name" value="De-COase2_CS"/>
</dbReference>
<name>A0A6N0JTG4_ACHDE</name>
<dbReference type="GO" id="GO:0009089">
    <property type="term" value="P:lysine biosynthetic process via diaminopimelate"/>
    <property type="evidence" value="ECO:0007669"/>
    <property type="project" value="UniProtKB-UniRule"/>
</dbReference>
<dbReference type="PROSITE" id="PS00879">
    <property type="entry name" value="ODR_DC_2_2"/>
    <property type="match status" value="1"/>
</dbReference>
<feature type="active site" description="Proton donor" evidence="13">
    <location>
        <position position="358"/>
    </location>
</feature>
<dbReference type="Pfam" id="PF00278">
    <property type="entry name" value="Orn_DAP_Arg_deC"/>
    <property type="match status" value="1"/>
</dbReference>
<evidence type="ECO:0000256" key="7">
    <source>
        <dbReference type="ARBA" id="ARBA00050464"/>
    </source>
</evidence>
<reference evidence="17 18" key="1">
    <citation type="submission" date="2020-05" db="EMBL/GenBank/DDBJ databases">
        <title>FDA dAtabase for Regulatory Grade micrObial Sequences (FDA-ARGOS): Supporting development and validation of Infectious Disease Dx tests.</title>
        <authorList>
            <person name="Sproer C."/>
            <person name="Gronow S."/>
            <person name="Severitt S."/>
            <person name="Schroder I."/>
            <person name="Tallon L."/>
            <person name="Sadzewicz L."/>
            <person name="Zhao X."/>
            <person name="Vavikolanu K."/>
            <person name="Mehta A."/>
            <person name="Aluvathingal J."/>
            <person name="Nadendla S."/>
            <person name="Myers T."/>
            <person name="Yan Y."/>
            <person name="Sichtig H."/>
        </authorList>
    </citation>
    <scope>NUCLEOTIDE SEQUENCE [LARGE SCALE GENOMIC DNA]</scope>
    <source>
        <strain evidence="17 18">FDAARGOS_787</strain>
    </source>
</reference>
<comment type="similarity">
    <text evidence="9 12">Belongs to the Orn/Lys/Arg decarboxylase class-II family. LysA subfamily.</text>
</comment>
<dbReference type="AlphaFoldDB" id="A0A6N0JTG4"/>
<feature type="binding site" evidence="12">
    <location>
        <position position="328"/>
    </location>
    <ligand>
        <name>substrate</name>
    </ligand>
</feature>
<evidence type="ECO:0000256" key="10">
    <source>
        <dbReference type="ARBA" id="ARBA00066427"/>
    </source>
</evidence>
<comment type="cofactor">
    <cofactor evidence="1 12 13 14">
        <name>pyridoxal 5'-phosphate</name>
        <dbReference type="ChEBI" id="CHEBI:597326"/>
    </cofactor>
</comment>
<dbReference type="FunFam" id="2.40.37.10:FF:000003">
    <property type="entry name" value="Diaminopimelate decarboxylase"/>
    <property type="match status" value="1"/>
</dbReference>
<feature type="domain" description="Orn/DAP/Arg decarboxylase 2 C-terminal" evidence="15">
    <location>
        <begin position="43"/>
        <end position="384"/>
    </location>
</feature>
<evidence type="ECO:0000313" key="17">
    <source>
        <dbReference type="EMBL" id="QKQ50491.1"/>
    </source>
</evidence>
<feature type="domain" description="Orn/DAP/Arg decarboxylase 2 N-terminal" evidence="16">
    <location>
        <begin position="49"/>
        <end position="295"/>
    </location>
</feature>
<dbReference type="SUPFAM" id="SSF50621">
    <property type="entry name" value="Alanine racemase C-terminal domain-like"/>
    <property type="match status" value="1"/>
</dbReference>
<feature type="binding site" evidence="12">
    <location>
        <begin position="289"/>
        <end position="292"/>
    </location>
    <ligand>
        <name>pyridoxal 5'-phosphate</name>
        <dbReference type="ChEBI" id="CHEBI:597326"/>
    </ligand>
</feature>
<feature type="binding site" evidence="12">
    <location>
        <position position="292"/>
    </location>
    <ligand>
        <name>substrate</name>
    </ligand>
</feature>